<keyword evidence="2" id="KW-0012">Acyltransferase</keyword>
<dbReference type="Gene3D" id="3.40.630.30">
    <property type="match status" value="1"/>
</dbReference>
<dbReference type="EMBL" id="CP046908">
    <property type="protein sequence ID" value="QGZ33658.1"/>
    <property type="molecule type" value="Genomic_DNA"/>
</dbReference>
<proteinExistence type="predicted"/>
<reference evidence="4 5" key="1">
    <citation type="submission" date="2019-12" db="EMBL/GenBank/DDBJ databases">
        <title>The genome of Stappia indica PHM037.</title>
        <authorList>
            <person name="Kacar D."/>
            <person name="Galan B."/>
            <person name="Canedo L."/>
            <person name="Rodriguez P."/>
            <person name="de la Calle F."/>
            <person name="Garcia J.L."/>
        </authorList>
    </citation>
    <scope>NUCLEOTIDE SEQUENCE [LARGE SCALE GENOMIC DNA]</scope>
    <source>
        <strain evidence="4 5">PHM037</strain>
    </source>
</reference>
<dbReference type="PROSITE" id="PS51186">
    <property type="entry name" value="GNAT"/>
    <property type="match status" value="1"/>
</dbReference>
<dbReference type="GO" id="GO:0016747">
    <property type="term" value="F:acyltransferase activity, transferring groups other than amino-acyl groups"/>
    <property type="evidence" value="ECO:0007669"/>
    <property type="project" value="InterPro"/>
</dbReference>
<dbReference type="RefSeq" id="WP_158192665.1">
    <property type="nucleotide sequence ID" value="NZ_CP046908.1"/>
</dbReference>
<dbReference type="Proteomes" id="UP000435648">
    <property type="component" value="Chromosome"/>
</dbReference>
<name>A0A857C459_9HYPH</name>
<dbReference type="KEGG" id="siw:GH266_03535"/>
<gene>
    <name evidence="4" type="ORF">GH266_03535</name>
</gene>
<dbReference type="InterPro" id="IPR050832">
    <property type="entry name" value="Bact_Acetyltransf"/>
</dbReference>
<accession>A0A857C459</accession>
<dbReference type="InterPro" id="IPR000182">
    <property type="entry name" value="GNAT_dom"/>
</dbReference>
<evidence type="ECO:0000313" key="4">
    <source>
        <dbReference type="EMBL" id="QGZ33658.1"/>
    </source>
</evidence>
<dbReference type="Pfam" id="PF00583">
    <property type="entry name" value="Acetyltransf_1"/>
    <property type="match status" value="1"/>
</dbReference>
<evidence type="ECO:0000259" key="3">
    <source>
        <dbReference type="PROSITE" id="PS51186"/>
    </source>
</evidence>
<feature type="domain" description="N-acetyltransferase" evidence="3">
    <location>
        <begin position="11"/>
        <end position="157"/>
    </location>
</feature>
<dbReference type="AlphaFoldDB" id="A0A857C459"/>
<sequence>MTDAQGGAGATVIRRLEPADRAAWEPLWQAYLAFYRQELPEGVTDAVFARISGDGAHDGLVAERGGRLVGFVHYVVQETTWSIAPTCYLEDLYVDETLRGGGVGRALIEGVYGAARRLGCRSVYWQTHDDNARARRLYDQVAVLSPFVRYDHVFSQD</sequence>
<organism evidence="4 5">
    <name type="scientific">Stappia indica</name>
    <dbReference type="NCBI Taxonomy" id="538381"/>
    <lineage>
        <taxon>Bacteria</taxon>
        <taxon>Pseudomonadati</taxon>
        <taxon>Pseudomonadota</taxon>
        <taxon>Alphaproteobacteria</taxon>
        <taxon>Hyphomicrobiales</taxon>
        <taxon>Stappiaceae</taxon>
        <taxon>Stappia</taxon>
    </lineage>
</organism>
<dbReference type="CDD" id="cd04301">
    <property type="entry name" value="NAT_SF"/>
    <property type="match status" value="1"/>
</dbReference>
<protein>
    <submittedName>
        <fullName evidence="4">GNAT family N-acetyltransferase</fullName>
    </submittedName>
</protein>
<keyword evidence="1 4" id="KW-0808">Transferase</keyword>
<evidence type="ECO:0000256" key="2">
    <source>
        <dbReference type="ARBA" id="ARBA00023315"/>
    </source>
</evidence>
<dbReference type="InterPro" id="IPR016181">
    <property type="entry name" value="Acyl_CoA_acyltransferase"/>
</dbReference>
<dbReference type="OrthoDB" id="9805924at2"/>
<evidence type="ECO:0000256" key="1">
    <source>
        <dbReference type="ARBA" id="ARBA00022679"/>
    </source>
</evidence>
<dbReference type="PANTHER" id="PTHR43877">
    <property type="entry name" value="AMINOALKYLPHOSPHONATE N-ACETYLTRANSFERASE-RELATED-RELATED"/>
    <property type="match status" value="1"/>
</dbReference>
<dbReference type="SUPFAM" id="SSF55729">
    <property type="entry name" value="Acyl-CoA N-acyltransferases (Nat)"/>
    <property type="match status" value="1"/>
</dbReference>
<evidence type="ECO:0000313" key="5">
    <source>
        <dbReference type="Proteomes" id="UP000435648"/>
    </source>
</evidence>